<dbReference type="InterPro" id="IPR022118">
    <property type="entry name" value="Peptidase_C70_AvrRpt2"/>
</dbReference>
<evidence type="ECO:0000313" key="3">
    <source>
        <dbReference type="EMBL" id="MFC0627847.1"/>
    </source>
</evidence>
<organism evidence="3 4">
    <name type="scientific">Kribbella deserti</name>
    <dbReference type="NCBI Taxonomy" id="1926257"/>
    <lineage>
        <taxon>Bacteria</taxon>
        <taxon>Bacillati</taxon>
        <taxon>Actinomycetota</taxon>
        <taxon>Actinomycetes</taxon>
        <taxon>Propionibacteriales</taxon>
        <taxon>Kribbellaceae</taxon>
        <taxon>Kribbella</taxon>
    </lineage>
</organism>
<dbReference type="Pfam" id="PF12385">
    <property type="entry name" value="Peptidase_C70"/>
    <property type="match status" value="1"/>
</dbReference>
<proteinExistence type="predicted"/>
<gene>
    <name evidence="3" type="ORF">ACFFGN_27480</name>
</gene>
<protein>
    <submittedName>
        <fullName evidence="3">Papain-like cysteine protease family protein</fullName>
    </submittedName>
</protein>
<accession>A0ABV6QW74</accession>
<name>A0ABV6QW74_9ACTN</name>
<keyword evidence="2" id="KW-0732">Signal</keyword>
<keyword evidence="4" id="KW-1185">Reference proteome</keyword>
<dbReference type="Proteomes" id="UP001589890">
    <property type="component" value="Unassembled WGS sequence"/>
</dbReference>
<comment type="caution">
    <text evidence="3">The sequence shown here is derived from an EMBL/GenBank/DDBJ whole genome shotgun (WGS) entry which is preliminary data.</text>
</comment>
<reference evidence="3 4" key="1">
    <citation type="submission" date="2024-09" db="EMBL/GenBank/DDBJ databases">
        <authorList>
            <person name="Sun Q."/>
            <person name="Mori K."/>
        </authorList>
    </citation>
    <scope>NUCLEOTIDE SEQUENCE [LARGE SCALE GENOMIC DNA]</scope>
    <source>
        <strain evidence="3 4">CGMCC 1.15906</strain>
    </source>
</reference>
<evidence type="ECO:0000256" key="1">
    <source>
        <dbReference type="SAM" id="MobiDB-lite"/>
    </source>
</evidence>
<dbReference type="EMBL" id="JBHLTC010000036">
    <property type="protein sequence ID" value="MFC0627847.1"/>
    <property type="molecule type" value="Genomic_DNA"/>
</dbReference>
<feature type="region of interest" description="Disordered" evidence="1">
    <location>
        <begin position="41"/>
        <end position="62"/>
    </location>
</feature>
<dbReference type="RefSeq" id="WP_380053063.1">
    <property type="nucleotide sequence ID" value="NZ_JBHLTC010000036.1"/>
</dbReference>
<evidence type="ECO:0000313" key="4">
    <source>
        <dbReference type="Proteomes" id="UP001589890"/>
    </source>
</evidence>
<feature type="chain" id="PRO_5046084050" evidence="2">
    <location>
        <begin position="30"/>
        <end position="231"/>
    </location>
</feature>
<evidence type="ECO:0000256" key="2">
    <source>
        <dbReference type="SAM" id="SignalP"/>
    </source>
</evidence>
<feature type="signal peptide" evidence="2">
    <location>
        <begin position="1"/>
        <end position="29"/>
    </location>
</feature>
<dbReference type="Gene3D" id="3.90.70.10">
    <property type="entry name" value="Cysteine proteinases"/>
    <property type="match status" value="1"/>
</dbReference>
<sequence>MKRVTARRATLWLTATMLGLATITPAATAATTIPAASTSTATTTAATTTSAPTAVRPVAPSAAKPASAATTLAARTLNITGQAQEKTNWCWAATGNTIAAYYGYRYSQNQFCNLAFGYSMNATCPNDQATLGNDQRAFRAIGISPGNYISNTLSFSTVAAEIDANRPVMTRILWRSGGGHMMDIYGYDSGNSTIQYYNPWRADPRYNTSTYNWYRSNSQFTWTHSLYRIGA</sequence>